<dbReference type="Proteomes" id="UP000298416">
    <property type="component" value="Unassembled WGS sequence"/>
</dbReference>
<sequence>MGQEFQRPIVKKTEFCRWVHAVSVEGVGESWSLGDGTGELLLEMGSLEGGGLGGKRVILLQLLLILIVDEDLEGGSGPRRGRRRQIGLRETWVFLVSLASLRLRGDVGSVMIQEMHEYEEQGGKAEMHVEQGDKAELDSCMVRKGSARESLQHDSTGSPPLPAATNASRDHCCTFKDVLLKGLKRPAVS</sequence>
<keyword evidence="3" id="KW-1185">Reference proteome</keyword>
<feature type="region of interest" description="Disordered" evidence="1">
    <location>
        <begin position="146"/>
        <end position="167"/>
    </location>
</feature>
<accession>A0A8X8XNN1</accession>
<comment type="caution">
    <text evidence="2">The sequence shown here is derived from an EMBL/GenBank/DDBJ whole genome shotgun (WGS) entry which is preliminary data.</text>
</comment>
<organism evidence="2">
    <name type="scientific">Salvia splendens</name>
    <name type="common">Scarlet sage</name>
    <dbReference type="NCBI Taxonomy" id="180675"/>
    <lineage>
        <taxon>Eukaryota</taxon>
        <taxon>Viridiplantae</taxon>
        <taxon>Streptophyta</taxon>
        <taxon>Embryophyta</taxon>
        <taxon>Tracheophyta</taxon>
        <taxon>Spermatophyta</taxon>
        <taxon>Magnoliopsida</taxon>
        <taxon>eudicotyledons</taxon>
        <taxon>Gunneridae</taxon>
        <taxon>Pentapetalae</taxon>
        <taxon>asterids</taxon>
        <taxon>lamiids</taxon>
        <taxon>Lamiales</taxon>
        <taxon>Lamiaceae</taxon>
        <taxon>Nepetoideae</taxon>
        <taxon>Mentheae</taxon>
        <taxon>Salviinae</taxon>
        <taxon>Salvia</taxon>
        <taxon>Salvia subgen. Calosphace</taxon>
        <taxon>core Calosphace</taxon>
    </lineage>
</organism>
<dbReference type="EMBL" id="PNBA02000008">
    <property type="protein sequence ID" value="KAG6416062.1"/>
    <property type="molecule type" value="Genomic_DNA"/>
</dbReference>
<evidence type="ECO:0000256" key="1">
    <source>
        <dbReference type="SAM" id="MobiDB-lite"/>
    </source>
</evidence>
<protein>
    <submittedName>
        <fullName evidence="2">Uncharacterized protein</fullName>
    </submittedName>
</protein>
<reference evidence="2" key="1">
    <citation type="submission" date="2018-01" db="EMBL/GenBank/DDBJ databases">
        <authorList>
            <person name="Mao J.F."/>
        </authorList>
    </citation>
    <scope>NUCLEOTIDE SEQUENCE</scope>
    <source>
        <strain evidence="2">Huo1</strain>
        <tissue evidence="2">Leaf</tissue>
    </source>
</reference>
<evidence type="ECO:0000313" key="3">
    <source>
        <dbReference type="Proteomes" id="UP000298416"/>
    </source>
</evidence>
<gene>
    <name evidence="2" type="ORF">SASPL_123484</name>
</gene>
<evidence type="ECO:0000313" key="2">
    <source>
        <dbReference type="EMBL" id="KAG6416062.1"/>
    </source>
</evidence>
<proteinExistence type="predicted"/>
<name>A0A8X8XNN1_SALSN</name>
<dbReference type="AlphaFoldDB" id="A0A8X8XNN1"/>
<reference evidence="2" key="2">
    <citation type="submission" date="2020-08" db="EMBL/GenBank/DDBJ databases">
        <title>Plant Genome Project.</title>
        <authorList>
            <person name="Zhang R.-G."/>
        </authorList>
    </citation>
    <scope>NUCLEOTIDE SEQUENCE</scope>
    <source>
        <strain evidence="2">Huo1</strain>
        <tissue evidence="2">Leaf</tissue>
    </source>
</reference>